<comment type="caution">
    <text evidence="2">The sequence shown here is derived from an EMBL/GenBank/DDBJ whole genome shotgun (WGS) entry which is preliminary data.</text>
</comment>
<dbReference type="EMBL" id="JAANBB010000411">
    <property type="protein sequence ID" value="KAF7542826.1"/>
    <property type="molecule type" value="Genomic_DNA"/>
</dbReference>
<feature type="compositionally biased region" description="Low complexity" evidence="1">
    <location>
        <begin position="15"/>
        <end position="36"/>
    </location>
</feature>
<feature type="region of interest" description="Disordered" evidence="1">
    <location>
        <begin position="1"/>
        <end position="79"/>
    </location>
</feature>
<proteinExistence type="predicted"/>
<evidence type="ECO:0000313" key="2">
    <source>
        <dbReference type="EMBL" id="KAF7542826.1"/>
    </source>
</evidence>
<keyword evidence="3" id="KW-1185">Reference proteome</keyword>
<accession>A0A9P5H0K3</accession>
<gene>
    <name evidence="2" type="ORF">G7Z17_g11244</name>
</gene>
<dbReference type="Proteomes" id="UP000722485">
    <property type="component" value="Unassembled WGS sequence"/>
</dbReference>
<evidence type="ECO:0000313" key="3">
    <source>
        <dbReference type="Proteomes" id="UP000722485"/>
    </source>
</evidence>
<sequence length="79" mass="8319">MTSSSKQSIVVTPVGGSSSSSSGSSSSGNSGSGSASPRRQRQHRPGQWTFPLIDVQPEAREPYDDMTKRNLQPVNVGKA</sequence>
<name>A0A9P5H0K3_9HYPO</name>
<organism evidence="2 3">
    <name type="scientific">Cylindrodendrum hubeiense</name>
    <dbReference type="NCBI Taxonomy" id="595255"/>
    <lineage>
        <taxon>Eukaryota</taxon>
        <taxon>Fungi</taxon>
        <taxon>Dikarya</taxon>
        <taxon>Ascomycota</taxon>
        <taxon>Pezizomycotina</taxon>
        <taxon>Sordariomycetes</taxon>
        <taxon>Hypocreomycetidae</taxon>
        <taxon>Hypocreales</taxon>
        <taxon>Nectriaceae</taxon>
        <taxon>Cylindrodendrum</taxon>
    </lineage>
</organism>
<reference evidence="2" key="1">
    <citation type="submission" date="2020-03" db="EMBL/GenBank/DDBJ databases">
        <title>Draft Genome Sequence of Cylindrodendrum hubeiense.</title>
        <authorList>
            <person name="Buettner E."/>
            <person name="Kellner H."/>
        </authorList>
    </citation>
    <scope>NUCLEOTIDE SEQUENCE</scope>
    <source>
        <strain evidence="2">IHI 201604</strain>
    </source>
</reference>
<feature type="compositionally biased region" description="Polar residues" evidence="1">
    <location>
        <begin position="1"/>
        <end position="10"/>
    </location>
</feature>
<dbReference type="AlphaFoldDB" id="A0A9P5H0K3"/>
<feature type="compositionally biased region" description="Basic and acidic residues" evidence="1">
    <location>
        <begin position="57"/>
        <end position="68"/>
    </location>
</feature>
<evidence type="ECO:0000256" key="1">
    <source>
        <dbReference type="SAM" id="MobiDB-lite"/>
    </source>
</evidence>
<protein>
    <submittedName>
        <fullName evidence="2">Uncharacterized protein</fullName>
    </submittedName>
</protein>